<accession>A0ABR4P3Q0</accession>
<organism evidence="6 7">
    <name type="scientific">Phlyctema vagabunda</name>
    <dbReference type="NCBI Taxonomy" id="108571"/>
    <lineage>
        <taxon>Eukaryota</taxon>
        <taxon>Fungi</taxon>
        <taxon>Dikarya</taxon>
        <taxon>Ascomycota</taxon>
        <taxon>Pezizomycotina</taxon>
        <taxon>Leotiomycetes</taxon>
        <taxon>Helotiales</taxon>
        <taxon>Dermateaceae</taxon>
        <taxon>Phlyctema</taxon>
    </lineage>
</organism>
<sequence length="195" mass="21120">MAPTAPKKRPSIRSKATSTSTPSSGSGSIAKPPQTHREGAVISDGFLSSKRDKRTIKHSAFVNRIEKAHNKPLKRRRPSKKLVTTLEGLADALPDMQDVGMAEQSGKMRMKGLRSRPGANKRKEKLERMERERFGKNMAQLSAGAPAPAQMPVVGSETLASEGSAVPAASATSGRWAALRGFISQTLEQKEEFKQ</sequence>
<proteinExistence type="inferred from homology"/>
<evidence type="ECO:0000256" key="1">
    <source>
        <dbReference type="ARBA" id="ARBA00004604"/>
    </source>
</evidence>
<evidence type="ECO:0000313" key="7">
    <source>
        <dbReference type="Proteomes" id="UP001629113"/>
    </source>
</evidence>
<dbReference type="EMBL" id="JBFCZG010000010">
    <property type="protein sequence ID" value="KAL3417935.1"/>
    <property type="molecule type" value="Genomic_DNA"/>
</dbReference>
<evidence type="ECO:0000256" key="4">
    <source>
        <dbReference type="ARBA" id="ARBA00023242"/>
    </source>
</evidence>
<feature type="region of interest" description="Disordered" evidence="5">
    <location>
        <begin position="104"/>
        <end position="128"/>
    </location>
</feature>
<feature type="compositionally biased region" description="Basic residues" evidence="5">
    <location>
        <begin position="1"/>
        <end position="12"/>
    </location>
</feature>
<dbReference type="Proteomes" id="UP001629113">
    <property type="component" value="Unassembled WGS sequence"/>
</dbReference>
<evidence type="ECO:0000256" key="5">
    <source>
        <dbReference type="SAM" id="MobiDB-lite"/>
    </source>
</evidence>
<feature type="region of interest" description="Disordered" evidence="5">
    <location>
        <begin position="1"/>
        <end position="52"/>
    </location>
</feature>
<reference evidence="6 7" key="1">
    <citation type="submission" date="2024-06" db="EMBL/GenBank/DDBJ databases">
        <title>Complete genome of Phlyctema vagabunda strain 19-DSS-EL-015.</title>
        <authorList>
            <person name="Fiorenzani C."/>
        </authorList>
    </citation>
    <scope>NUCLEOTIDE SEQUENCE [LARGE SCALE GENOMIC DNA]</scope>
    <source>
        <strain evidence="6 7">19-DSS-EL-015</strain>
    </source>
</reference>
<feature type="compositionally biased region" description="Basic residues" evidence="5">
    <location>
        <begin position="108"/>
        <end position="123"/>
    </location>
</feature>
<comment type="subcellular location">
    <subcellularLocation>
        <location evidence="1">Nucleus</location>
        <location evidence="1">Nucleolus</location>
    </subcellularLocation>
</comment>
<evidence type="ECO:0000256" key="3">
    <source>
        <dbReference type="ARBA" id="ARBA00021321"/>
    </source>
</evidence>
<name>A0ABR4P3Q0_9HELO</name>
<dbReference type="InterPro" id="IPR028160">
    <property type="entry name" value="Slx9-like"/>
</dbReference>
<dbReference type="Pfam" id="PF15341">
    <property type="entry name" value="SLX9"/>
    <property type="match status" value="1"/>
</dbReference>
<evidence type="ECO:0000256" key="2">
    <source>
        <dbReference type="ARBA" id="ARBA00011022"/>
    </source>
</evidence>
<feature type="compositionally biased region" description="Low complexity" evidence="5">
    <location>
        <begin position="17"/>
        <end position="28"/>
    </location>
</feature>
<keyword evidence="4" id="KW-0539">Nucleus</keyword>
<evidence type="ECO:0000313" key="6">
    <source>
        <dbReference type="EMBL" id="KAL3417935.1"/>
    </source>
</evidence>
<gene>
    <name evidence="6" type="ORF">PVAG01_10945</name>
</gene>
<protein>
    <recommendedName>
        <fullName evidence="3">Ribosome biogenesis protein SLX9</fullName>
    </recommendedName>
</protein>
<comment type="caution">
    <text evidence="6">The sequence shown here is derived from an EMBL/GenBank/DDBJ whole genome shotgun (WGS) entry which is preliminary data.</text>
</comment>
<keyword evidence="7" id="KW-1185">Reference proteome</keyword>
<comment type="similarity">
    <text evidence="2">Belongs to the SLX9 family.</text>
</comment>